<evidence type="ECO:0000256" key="2">
    <source>
        <dbReference type="SAM" id="MobiDB-lite"/>
    </source>
</evidence>
<feature type="coiled-coil region" evidence="1">
    <location>
        <begin position="94"/>
        <end position="170"/>
    </location>
</feature>
<dbReference type="Proteomes" id="UP000813444">
    <property type="component" value="Unassembled WGS sequence"/>
</dbReference>
<protein>
    <submittedName>
        <fullName evidence="3">Uncharacterized protein</fullName>
    </submittedName>
</protein>
<evidence type="ECO:0000256" key="1">
    <source>
        <dbReference type="SAM" id="Coils"/>
    </source>
</evidence>
<keyword evidence="1" id="KW-0175">Coiled coil</keyword>
<proteinExistence type="predicted"/>
<dbReference type="EMBL" id="JAGPNK010000001">
    <property type="protein sequence ID" value="KAH7329731.1"/>
    <property type="molecule type" value="Genomic_DNA"/>
</dbReference>
<evidence type="ECO:0000313" key="4">
    <source>
        <dbReference type="Proteomes" id="UP000813444"/>
    </source>
</evidence>
<reference evidence="3" key="1">
    <citation type="journal article" date="2021" name="Nat. Commun.">
        <title>Genetic determinants of endophytism in the Arabidopsis root mycobiome.</title>
        <authorList>
            <person name="Mesny F."/>
            <person name="Miyauchi S."/>
            <person name="Thiergart T."/>
            <person name="Pickel B."/>
            <person name="Atanasova L."/>
            <person name="Karlsson M."/>
            <person name="Huettel B."/>
            <person name="Barry K.W."/>
            <person name="Haridas S."/>
            <person name="Chen C."/>
            <person name="Bauer D."/>
            <person name="Andreopoulos W."/>
            <person name="Pangilinan J."/>
            <person name="LaButti K."/>
            <person name="Riley R."/>
            <person name="Lipzen A."/>
            <person name="Clum A."/>
            <person name="Drula E."/>
            <person name="Henrissat B."/>
            <person name="Kohler A."/>
            <person name="Grigoriev I.V."/>
            <person name="Martin F.M."/>
            <person name="Hacquard S."/>
        </authorList>
    </citation>
    <scope>NUCLEOTIDE SEQUENCE</scope>
    <source>
        <strain evidence="3">MPI-CAGE-CH-0235</strain>
    </source>
</reference>
<sequence length="307" mass="34034">MSALQRHNSPSAAEGEDEAMIPVSQFLEAIDGLEGLHDLSTKALDKEIGSLQEQLKDVTDAYQDIQKRLRTTNATKTRKAIKKKATSKEKDEKIQELGAALEKAEKFTEDLEKNMMDLNQQNERLVNTVEAVRNSRDEQDKRFQAKDKLVSNLRKKVKSLKAAERDATESHKASLFQAEQETDRARSIAGLSLIKDAAAADSSNPGGTAFRDLLARHGVQGRDASDQGGPAVSETRALELRLQTERANAGLTERVIQQLKAENETLKKANESLREVNLKILQAASNEKLKLRQVCEKVGIDYDSLGK</sequence>
<dbReference type="AlphaFoldDB" id="A0A8K0WZA5"/>
<keyword evidence="4" id="KW-1185">Reference proteome</keyword>
<name>A0A8K0WZA5_9HYPO</name>
<accession>A0A8K0WZA5</accession>
<comment type="caution">
    <text evidence="3">The sequence shown here is derived from an EMBL/GenBank/DDBJ whole genome shotgun (WGS) entry which is preliminary data.</text>
</comment>
<organism evidence="3 4">
    <name type="scientific">Stachybotrys elegans</name>
    <dbReference type="NCBI Taxonomy" id="80388"/>
    <lineage>
        <taxon>Eukaryota</taxon>
        <taxon>Fungi</taxon>
        <taxon>Dikarya</taxon>
        <taxon>Ascomycota</taxon>
        <taxon>Pezizomycotina</taxon>
        <taxon>Sordariomycetes</taxon>
        <taxon>Hypocreomycetidae</taxon>
        <taxon>Hypocreales</taxon>
        <taxon>Stachybotryaceae</taxon>
        <taxon>Stachybotrys</taxon>
    </lineage>
</organism>
<evidence type="ECO:0000313" key="3">
    <source>
        <dbReference type="EMBL" id="KAH7329731.1"/>
    </source>
</evidence>
<feature type="compositionally biased region" description="Polar residues" evidence="2">
    <location>
        <begin position="1"/>
        <end position="11"/>
    </location>
</feature>
<feature type="region of interest" description="Disordered" evidence="2">
    <location>
        <begin position="1"/>
        <end position="20"/>
    </location>
</feature>
<feature type="coiled-coil region" evidence="1">
    <location>
        <begin position="41"/>
        <end position="68"/>
    </location>
</feature>
<feature type="coiled-coil region" evidence="1">
    <location>
        <begin position="249"/>
        <end position="286"/>
    </location>
</feature>
<gene>
    <name evidence="3" type="ORF">B0I35DRAFT_404907</name>
</gene>